<dbReference type="InterPro" id="IPR000298">
    <property type="entry name" value="Cyt_c_oxidase-like_su3"/>
</dbReference>
<dbReference type="GO" id="GO:0004129">
    <property type="term" value="F:cytochrome-c oxidase activity"/>
    <property type="evidence" value="ECO:0007669"/>
    <property type="project" value="UniProtKB-EC"/>
</dbReference>
<comment type="subcellular location">
    <subcellularLocation>
        <location evidence="1">Membrane</location>
        <topology evidence="1">Multi-pass membrane protein</topology>
    </subcellularLocation>
</comment>
<feature type="transmembrane region" description="Helical" evidence="10">
    <location>
        <begin position="49"/>
        <end position="71"/>
    </location>
</feature>
<keyword evidence="13" id="KW-1185">Reference proteome</keyword>
<dbReference type="InterPro" id="IPR013833">
    <property type="entry name" value="Cyt_c_oxidase_su3_a-hlx"/>
</dbReference>
<evidence type="ECO:0000256" key="8">
    <source>
        <dbReference type="ARBA" id="ARBA00031400"/>
    </source>
</evidence>
<dbReference type="KEGG" id="asip:AQUSIP_21060"/>
<dbReference type="GO" id="GO:0019646">
    <property type="term" value="P:aerobic electron transport chain"/>
    <property type="evidence" value="ECO:0007669"/>
    <property type="project" value="InterPro"/>
</dbReference>
<dbReference type="AlphaFoldDB" id="A0A5E4PIA8"/>
<dbReference type="Pfam" id="PF00510">
    <property type="entry name" value="COX3"/>
    <property type="match status" value="2"/>
</dbReference>
<dbReference type="InterPro" id="IPR024791">
    <property type="entry name" value="Cyt_c/ubiquinol_Oxase_su3"/>
</dbReference>
<sequence length="308" mass="34816">MMSTQTKKYNPVKYYFIADPSFWPIVGTIGIFCTVIGLVQILHGGAAGPYIMAGGILILLTTMFGWFGAVIKESLSGLHSHQMDKTYRWGMMWFIVSEVALFGVFFLALFYTRLFGVTELSGDPFEFVKALDMYKGGATHQYLWPNFQGVWPLLTNPNPELFKGPEAVIPTWGIPALNTLILLSSAVTVTWAHWGFKKGNRKQIIIGLILTILLGAIFEGFQAHEYIEAYTELGLKLSSGIYGTTFFTLTGLHAAHVSIGVIMLTVILFRCLKGHFLPEHHFAFEAVSWYWHFVDVVWLFLFVFVYWL</sequence>
<evidence type="ECO:0000259" key="11">
    <source>
        <dbReference type="PROSITE" id="PS50253"/>
    </source>
</evidence>
<dbReference type="FunFam" id="1.20.120.80:FF:000003">
    <property type="entry name" value="Cytochrome c oxidase subunit 3"/>
    <property type="match status" value="1"/>
</dbReference>
<evidence type="ECO:0000256" key="9">
    <source>
        <dbReference type="ARBA" id="ARBA00031625"/>
    </source>
</evidence>
<dbReference type="RefSeq" id="WP_232051880.1">
    <property type="nucleotide sequence ID" value="NZ_LR699119.1"/>
</dbReference>
<accession>A0A5E4PIA8</accession>
<dbReference type="Gene3D" id="1.20.120.80">
    <property type="entry name" value="Cytochrome c oxidase, subunit III, four-helix bundle"/>
    <property type="match status" value="1"/>
</dbReference>
<keyword evidence="6 10" id="KW-1133">Transmembrane helix</keyword>
<protein>
    <recommendedName>
        <fullName evidence="3">cytochrome-c oxidase</fullName>
        <ecNumber evidence="3">7.1.1.9</ecNumber>
    </recommendedName>
    <alternativeName>
        <fullName evidence="8">Cytochrome aa3 subunit 3</fullName>
    </alternativeName>
    <alternativeName>
        <fullName evidence="9">Cytochrome c oxidase polypeptide III</fullName>
    </alternativeName>
</protein>
<feature type="transmembrane region" description="Helical" evidence="10">
    <location>
        <begin position="204"/>
        <end position="221"/>
    </location>
</feature>
<dbReference type="PANTHER" id="PTHR11403:SF7">
    <property type="entry name" value="CYTOCHROME C OXIDASE SUBUNIT 3"/>
    <property type="match status" value="1"/>
</dbReference>
<dbReference type="InterPro" id="IPR033945">
    <property type="entry name" value="Cyt_c_oxase_su3_dom"/>
</dbReference>
<feature type="transmembrane region" description="Helical" evidence="10">
    <location>
        <begin position="172"/>
        <end position="192"/>
    </location>
</feature>
<dbReference type="PANTHER" id="PTHR11403">
    <property type="entry name" value="CYTOCHROME C OXIDASE SUBUNIT III"/>
    <property type="match status" value="1"/>
</dbReference>
<gene>
    <name evidence="12" type="primary">ctaE_2</name>
    <name evidence="12" type="ORF">AQUSIP_21060</name>
</gene>
<evidence type="ECO:0000256" key="6">
    <source>
        <dbReference type="ARBA" id="ARBA00022989"/>
    </source>
</evidence>
<feature type="transmembrane region" description="Helical" evidence="10">
    <location>
        <begin position="21"/>
        <end position="43"/>
    </location>
</feature>
<dbReference type="PROSITE" id="PS50253">
    <property type="entry name" value="COX3"/>
    <property type="match status" value="1"/>
</dbReference>
<evidence type="ECO:0000313" key="12">
    <source>
        <dbReference type="EMBL" id="VVC76779.1"/>
    </source>
</evidence>
<evidence type="ECO:0000256" key="10">
    <source>
        <dbReference type="SAM" id="Phobius"/>
    </source>
</evidence>
<keyword evidence="5" id="KW-1278">Translocase</keyword>
<dbReference type="Proteomes" id="UP000324194">
    <property type="component" value="Chromosome 1"/>
</dbReference>
<evidence type="ECO:0000256" key="2">
    <source>
        <dbReference type="ARBA" id="ARBA00010581"/>
    </source>
</evidence>
<evidence type="ECO:0000256" key="5">
    <source>
        <dbReference type="ARBA" id="ARBA00022967"/>
    </source>
</evidence>
<comment type="similarity">
    <text evidence="2">Belongs to the cytochrome c oxidase subunit 3 family.</text>
</comment>
<dbReference type="GO" id="GO:0016020">
    <property type="term" value="C:membrane"/>
    <property type="evidence" value="ECO:0007669"/>
    <property type="project" value="UniProtKB-SubCell"/>
</dbReference>
<organism evidence="12 13">
    <name type="scientific">Aquicella siphonis</name>
    <dbReference type="NCBI Taxonomy" id="254247"/>
    <lineage>
        <taxon>Bacteria</taxon>
        <taxon>Pseudomonadati</taxon>
        <taxon>Pseudomonadota</taxon>
        <taxon>Gammaproteobacteria</taxon>
        <taxon>Legionellales</taxon>
        <taxon>Coxiellaceae</taxon>
        <taxon>Aquicella</taxon>
    </lineage>
</organism>
<dbReference type="SUPFAM" id="SSF81452">
    <property type="entry name" value="Cytochrome c oxidase subunit III-like"/>
    <property type="match status" value="1"/>
</dbReference>
<evidence type="ECO:0000256" key="7">
    <source>
        <dbReference type="ARBA" id="ARBA00023136"/>
    </source>
</evidence>
<feature type="transmembrane region" description="Helical" evidence="10">
    <location>
        <begin position="289"/>
        <end position="307"/>
    </location>
</feature>
<proteinExistence type="inferred from homology"/>
<reference evidence="12 13" key="1">
    <citation type="submission" date="2019-08" db="EMBL/GenBank/DDBJ databases">
        <authorList>
            <person name="Guy L."/>
        </authorList>
    </citation>
    <scope>NUCLEOTIDE SEQUENCE [LARGE SCALE GENOMIC DNA]</scope>
    <source>
        <strain evidence="12 13">SGT-108</strain>
    </source>
</reference>
<dbReference type="EMBL" id="LR699119">
    <property type="protein sequence ID" value="VVC76779.1"/>
    <property type="molecule type" value="Genomic_DNA"/>
</dbReference>
<dbReference type="InterPro" id="IPR035973">
    <property type="entry name" value="Cyt_c_oxidase_su3-like_sf"/>
</dbReference>
<feature type="transmembrane region" description="Helical" evidence="10">
    <location>
        <begin position="241"/>
        <end position="269"/>
    </location>
</feature>
<dbReference type="Gene3D" id="1.10.287.70">
    <property type="match status" value="1"/>
</dbReference>
<feature type="domain" description="Heme-copper oxidase subunit III family profile" evidence="11">
    <location>
        <begin position="11"/>
        <end position="308"/>
    </location>
</feature>
<evidence type="ECO:0000256" key="4">
    <source>
        <dbReference type="ARBA" id="ARBA00022692"/>
    </source>
</evidence>
<evidence type="ECO:0000256" key="3">
    <source>
        <dbReference type="ARBA" id="ARBA00012949"/>
    </source>
</evidence>
<keyword evidence="4 10" id="KW-0812">Transmembrane</keyword>
<dbReference type="CDD" id="cd01665">
    <property type="entry name" value="Cyt_c_Oxidase_III"/>
    <property type="match status" value="1"/>
</dbReference>
<dbReference type="EC" id="7.1.1.9" evidence="3"/>
<evidence type="ECO:0000256" key="1">
    <source>
        <dbReference type="ARBA" id="ARBA00004141"/>
    </source>
</evidence>
<evidence type="ECO:0000313" key="13">
    <source>
        <dbReference type="Proteomes" id="UP000324194"/>
    </source>
</evidence>
<name>A0A5E4PIA8_9COXI</name>
<feature type="transmembrane region" description="Helical" evidence="10">
    <location>
        <begin position="92"/>
        <end position="111"/>
    </location>
</feature>
<keyword evidence="7 10" id="KW-0472">Membrane</keyword>